<dbReference type="SUPFAM" id="SSF51161">
    <property type="entry name" value="Trimeric LpxA-like enzymes"/>
    <property type="match status" value="1"/>
</dbReference>
<keyword evidence="7" id="KW-1185">Reference proteome</keyword>
<keyword evidence="3 6" id="KW-0548">Nucleotidyltransferase</keyword>
<name>A0A3S3QKM5_9BACT</name>
<dbReference type="Gene3D" id="2.160.10.10">
    <property type="entry name" value="Hexapeptide repeat proteins"/>
    <property type="match status" value="1"/>
</dbReference>
<evidence type="ECO:0000256" key="3">
    <source>
        <dbReference type="ARBA" id="ARBA00022695"/>
    </source>
</evidence>
<dbReference type="AlphaFoldDB" id="A0A3S3QKM5"/>
<dbReference type="InterPro" id="IPR011831">
    <property type="entry name" value="ADP-Glc_PPase"/>
</dbReference>
<dbReference type="EC" id="2.7.7.27" evidence="6"/>
<sequence length="190" mass="21029">MMVQEGMKVLGYKFRGYWGYTRTVNEYWQTSMDLLGSNPLIDLEKWGIRTNLEHRDIRDCQPLKVGSQGVLDNSLAYNGCIIDGTVKNSILFPGVRVEKGAVVENSVLFFNTLVKEGGQLRQVVSDVNTTFGANAQVGISPTGVSDRVTVIGWNNHVPDKMTIGCGCSVAPGIEEEKWPENGLEDMEELQ</sequence>
<evidence type="ECO:0000313" key="6">
    <source>
        <dbReference type="EMBL" id="RWX47107.1"/>
    </source>
</evidence>
<organism evidence="6 7">
    <name type="scientific">Candidatus Electrothrix aarhusensis</name>
    <dbReference type="NCBI Taxonomy" id="1859131"/>
    <lineage>
        <taxon>Bacteria</taxon>
        <taxon>Pseudomonadati</taxon>
        <taxon>Thermodesulfobacteriota</taxon>
        <taxon>Desulfobulbia</taxon>
        <taxon>Desulfobulbales</taxon>
        <taxon>Desulfobulbaceae</taxon>
        <taxon>Candidatus Electrothrix</taxon>
    </lineage>
</organism>
<dbReference type="InterPro" id="IPR056818">
    <property type="entry name" value="GlmU/GlgC-like_hexapep"/>
</dbReference>
<comment type="caution">
    <text evidence="6">The sequence shown here is derived from an EMBL/GenBank/DDBJ whole genome shotgun (WGS) entry which is preliminary data.</text>
</comment>
<dbReference type="Proteomes" id="UP000287853">
    <property type="component" value="Unassembled WGS sequence"/>
</dbReference>
<dbReference type="InterPro" id="IPR011004">
    <property type="entry name" value="Trimer_LpxA-like_sf"/>
</dbReference>
<evidence type="ECO:0000256" key="1">
    <source>
        <dbReference type="ARBA" id="ARBA00010443"/>
    </source>
</evidence>
<dbReference type="CDD" id="cd04651">
    <property type="entry name" value="LbH_G1P_AT_C"/>
    <property type="match status" value="1"/>
</dbReference>
<accession>A0A3S3QKM5</accession>
<reference evidence="6 7" key="1">
    <citation type="submission" date="2017-01" db="EMBL/GenBank/DDBJ databases">
        <title>The cable genome- insights into the physiology and evolution of filamentous bacteria capable of sulfide oxidation via long distance electron transfer.</title>
        <authorList>
            <person name="Schreiber L."/>
            <person name="Bjerg J.T."/>
            <person name="Boggild A."/>
            <person name="Van De Vossenberg J."/>
            <person name="Meysman F."/>
            <person name="Nielsen L.P."/>
            <person name="Schramm A."/>
            <person name="Kjeldsen K.U."/>
        </authorList>
    </citation>
    <scope>NUCLEOTIDE SEQUENCE [LARGE SCALE GENOMIC DNA]</scope>
    <source>
        <strain evidence="6">MCF</strain>
    </source>
</reference>
<evidence type="ECO:0000259" key="5">
    <source>
        <dbReference type="Pfam" id="PF24894"/>
    </source>
</evidence>
<dbReference type="GO" id="GO:0008878">
    <property type="term" value="F:glucose-1-phosphate adenylyltransferase activity"/>
    <property type="evidence" value="ECO:0007669"/>
    <property type="project" value="UniProtKB-EC"/>
</dbReference>
<evidence type="ECO:0000313" key="7">
    <source>
        <dbReference type="Proteomes" id="UP000287853"/>
    </source>
</evidence>
<comment type="similarity">
    <text evidence="1">Belongs to the bacterial/plant glucose-1-phosphate adenylyltransferase family.</text>
</comment>
<keyword evidence="4" id="KW-0320">Glycogen biosynthesis</keyword>
<dbReference type="EMBL" id="MTKO01000041">
    <property type="protein sequence ID" value="RWX47107.1"/>
    <property type="molecule type" value="Genomic_DNA"/>
</dbReference>
<gene>
    <name evidence="6" type="ORF">H206_00149</name>
</gene>
<feature type="domain" description="Glucose-1-phosphate adenylyltransferase/Bifunctional protein GlmU-like C-terminal hexapeptide" evidence="5">
    <location>
        <begin position="66"/>
        <end position="142"/>
    </location>
</feature>
<dbReference type="Pfam" id="PF24894">
    <property type="entry name" value="Hexapep_GlmU"/>
    <property type="match status" value="1"/>
</dbReference>
<protein>
    <submittedName>
        <fullName evidence="6">Glucose-1-phosphate adenylyltransferase</fullName>
        <ecNumber evidence="6">2.7.7.27</ecNumber>
    </submittedName>
</protein>
<dbReference type="PANTHER" id="PTHR43523">
    <property type="entry name" value="GLUCOSE-1-PHOSPHATE ADENYLYLTRANSFERASE-RELATED"/>
    <property type="match status" value="1"/>
</dbReference>
<keyword evidence="2 6" id="KW-0808">Transferase</keyword>
<dbReference type="GO" id="GO:0005978">
    <property type="term" value="P:glycogen biosynthetic process"/>
    <property type="evidence" value="ECO:0007669"/>
    <property type="project" value="UniProtKB-KW"/>
</dbReference>
<dbReference type="PANTHER" id="PTHR43523:SF2">
    <property type="entry name" value="GLUCOSE-1-PHOSPHATE ADENYLYLTRANSFERASE"/>
    <property type="match status" value="1"/>
</dbReference>
<evidence type="ECO:0000256" key="2">
    <source>
        <dbReference type="ARBA" id="ARBA00022679"/>
    </source>
</evidence>
<evidence type="ECO:0000256" key="4">
    <source>
        <dbReference type="ARBA" id="ARBA00023056"/>
    </source>
</evidence>
<proteinExistence type="inferred from homology"/>